<keyword evidence="2" id="KW-0134">Cell wall</keyword>
<protein>
    <recommendedName>
        <fullName evidence="10">Cell wall hydroxyproline-rich glycoprotein</fullName>
    </recommendedName>
</protein>
<keyword evidence="9" id="KW-0961">Cell wall biogenesis/degradation</keyword>
<keyword evidence="6" id="KW-0677">Repeat</keyword>
<dbReference type="Pfam" id="PF00560">
    <property type="entry name" value="LRR_1"/>
    <property type="match status" value="3"/>
</dbReference>
<dbReference type="PANTHER" id="PTHR32093:SF121">
    <property type="entry name" value="LEUCINE-RICH REPEAT EXTENSIN-LIKE PROTEIN 6"/>
    <property type="match status" value="1"/>
</dbReference>
<evidence type="ECO:0000313" key="14">
    <source>
        <dbReference type="Proteomes" id="UP000316621"/>
    </source>
</evidence>
<accession>A0A4Y7IJ75</accession>
<keyword evidence="8" id="KW-0379">Hydroxylation</keyword>
<organism evidence="13 14">
    <name type="scientific">Papaver somniferum</name>
    <name type="common">Opium poppy</name>
    <dbReference type="NCBI Taxonomy" id="3469"/>
    <lineage>
        <taxon>Eukaryota</taxon>
        <taxon>Viridiplantae</taxon>
        <taxon>Streptophyta</taxon>
        <taxon>Embryophyta</taxon>
        <taxon>Tracheophyta</taxon>
        <taxon>Spermatophyta</taxon>
        <taxon>Magnoliopsida</taxon>
        <taxon>Ranunculales</taxon>
        <taxon>Papaveraceae</taxon>
        <taxon>Papaveroideae</taxon>
        <taxon>Papaver</taxon>
    </lineage>
</organism>
<evidence type="ECO:0000256" key="4">
    <source>
        <dbReference type="ARBA" id="ARBA00022614"/>
    </source>
</evidence>
<dbReference type="GO" id="GO:0071555">
    <property type="term" value="P:cell wall organization"/>
    <property type="evidence" value="ECO:0007669"/>
    <property type="project" value="UniProtKB-KW"/>
</dbReference>
<dbReference type="EMBL" id="CM010716">
    <property type="protein sequence ID" value="RZC48923.1"/>
    <property type="molecule type" value="Genomic_DNA"/>
</dbReference>
<gene>
    <name evidence="13" type="ORF">C5167_017343</name>
</gene>
<feature type="signal peptide" evidence="11">
    <location>
        <begin position="1"/>
        <end position="26"/>
    </location>
</feature>
<dbReference type="PANTHER" id="PTHR32093">
    <property type="entry name" value="LEUCINE-RICH REPEAT EXTENSIN-LIKE PROTEIN 3-RELATED"/>
    <property type="match status" value="1"/>
</dbReference>
<dbReference type="FunFam" id="3.80.10.10:FF:000041">
    <property type="entry name" value="LRR receptor-like serine/threonine-protein kinase ERECTA"/>
    <property type="match status" value="1"/>
</dbReference>
<feature type="domain" description="Leucine-rich repeat-containing N-terminal plant-type" evidence="12">
    <location>
        <begin position="55"/>
        <end position="87"/>
    </location>
</feature>
<evidence type="ECO:0000256" key="5">
    <source>
        <dbReference type="ARBA" id="ARBA00022729"/>
    </source>
</evidence>
<evidence type="ECO:0000256" key="6">
    <source>
        <dbReference type="ARBA" id="ARBA00022737"/>
    </source>
</evidence>
<evidence type="ECO:0000256" key="8">
    <source>
        <dbReference type="ARBA" id="ARBA00023278"/>
    </source>
</evidence>
<evidence type="ECO:0000256" key="10">
    <source>
        <dbReference type="ARBA" id="ARBA00041871"/>
    </source>
</evidence>
<keyword evidence="4" id="KW-0433">Leucine-rich repeat</keyword>
<evidence type="ECO:0000256" key="7">
    <source>
        <dbReference type="ARBA" id="ARBA00023180"/>
    </source>
</evidence>
<dbReference type="Pfam" id="PF08263">
    <property type="entry name" value="LRRNT_2"/>
    <property type="match status" value="1"/>
</dbReference>
<feature type="chain" id="PRO_5021274459" description="Cell wall hydroxyproline-rich glycoprotein" evidence="11">
    <location>
        <begin position="27"/>
        <end position="382"/>
    </location>
</feature>
<dbReference type="InterPro" id="IPR013210">
    <property type="entry name" value="LRR_N_plant-typ"/>
</dbReference>
<evidence type="ECO:0000256" key="2">
    <source>
        <dbReference type="ARBA" id="ARBA00022512"/>
    </source>
</evidence>
<evidence type="ECO:0000256" key="1">
    <source>
        <dbReference type="ARBA" id="ARBA00004191"/>
    </source>
</evidence>
<dbReference type="InterPro" id="IPR032675">
    <property type="entry name" value="LRR_dom_sf"/>
</dbReference>
<dbReference type="OMA" id="INPCSAH"/>
<dbReference type="SUPFAM" id="SSF52058">
    <property type="entry name" value="L domain-like"/>
    <property type="match status" value="1"/>
</dbReference>
<evidence type="ECO:0000256" key="9">
    <source>
        <dbReference type="ARBA" id="ARBA00023316"/>
    </source>
</evidence>
<keyword evidence="7" id="KW-0325">Glycoprotein</keyword>
<dbReference type="InterPro" id="IPR051582">
    <property type="entry name" value="LRR_extensin-like_regulator"/>
</dbReference>
<proteinExistence type="predicted"/>
<reference evidence="13 14" key="1">
    <citation type="journal article" date="2018" name="Science">
        <title>The opium poppy genome and morphinan production.</title>
        <authorList>
            <person name="Guo L."/>
            <person name="Winzer T."/>
            <person name="Yang X."/>
            <person name="Li Y."/>
            <person name="Ning Z."/>
            <person name="He Z."/>
            <person name="Teodor R."/>
            <person name="Lu Y."/>
            <person name="Bowser T.A."/>
            <person name="Graham I.A."/>
            <person name="Ye K."/>
        </authorList>
    </citation>
    <scope>NUCLEOTIDE SEQUENCE [LARGE SCALE GENOMIC DNA]</scope>
    <source>
        <strain evidence="14">cv. HN1</strain>
        <tissue evidence="13">Leaves</tissue>
    </source>
</reference>
<evidence type="ECO:0000259" key="12">
    <source>
        <dbReference type="Pfam" id="PF08263"/>
    </source>
</evidence>
<keyword evidence="5 11" id="KW-0732">Signal</keyword>
<keyword evidence="14" id="KW-1185">Reference proteome</keyword>
<comment type="subcellular location">
    <subcellularLocation>
        <location evidence="1">Secreted</location>
        <location evidence="1">Cell wall</location>
    </subcellularLocation>
</comment>
<evidence type="ECO:0000256" key="11">
    <source>
        <dbReference type="SAM" id="SignalP"/>
    </source>
</evidence>
<evidence type="ECO:0000313" key="13">
    <source>
        <dbReference type="EMBL" id="RZC48923.1"/>
    </source>
</evidence>
<dbReference type="Gene3D" id="3.80.10.10">
    <property type="entry name" value="Ribonuclease Inhibitor"/>
    <property type="match status" value="1"/>
</dbReference>
<dbReference type="STRING" id="3469.A0A4Y7IJ75"/>
<dbReference type="FunFam" id="3.80.10.10:FF:000224">
    <property type="entry name" value="Leucine-rich repeat extensin-like protein 1"/>
    <property type="match status" value="1"/>
</dbReference>
<name>A0A4Y7IJ75_PAPSO</name>
<dbReference type="Proteomes" id="UP000316621">
    <property type="component" value="Chromosome 2"/>
</dbReference>
<evidence type="ECO:0000256" key="3">
    <source>
        <dbReference type="ARBA" id="ARBA00022525"/>
    </source>
</evidence>
<dbReference type="InterPro" id="IPR001611">
    <property type="entry name" value="Leu-rich_rpt"/>
</dbReference>
<keyword evidence="3" id="KW-0964">Secreted</keyword>
<dbReference type="Gramene" id="RZC48923">
    <property type="protein sequence ID" value="RZC48923"/>
    <property type="gene ID" value="C5167_017343"/>
</dbReference>
<sequence length="382" mass="42808">MMRNPFPHLYLLAIFTVLFLSKSSHQALLDDVSIPDLKLGDAFIPNPRLQSAFVALQALKHAIVSDPNKFTSNWYGPDVCSYNGVYCAPAPDAPRIRTVAGIDLNHQNIVGTLPYQLGYLTDLALFHINSNRFYGGIPETFRYMRRLFELDVSNNKFSGKFPSVVFYLSSLKFLDIRFNEFYGDVPSKLFDMKLDALFINDNKFRFTIPKNFANSTVSVLVLANNQLNGCFPSDLGKMAGTLNEIITTNSGLNGCLPPEIGKLNQLTVFDVSFNNLVGPLPETMGNMKSLEQLNVAHNKFSGNIPPSICSLPKLENFTYSYNYFCGEPPSCLKLPDKDDKKNCIPYRPLQRSFMECSSFLSHPVSCNSFGCSLRTPPPPKHY</sequence>
<dbReference type="AlphaFoldDB" id="A0A4Y7IJ75"/>
<dbReference type="OrthoDB" id="676979at2759"/>